<dbReference type="PRINTS" id="PR00039">
    <property type="entry name" value="HTHLYSR"/>
</dbReference>
<dbReference type="PANTHER" id="PTHR30419">
    <property type="entry name" value="HTH-TYPE TRANSCRIPTIONAL REGULATOR YBHD"/>
    <property type="match status" value="1"/>
</dbReference>
<accession>A0A934Q941</accession>
<feature type="domain" description="HTH lysR-type" evidence="5">
    <location>
        <begin position="7"/>
        <end position="65"/>
    </location>
</feature>
<dbReference type="RefSeq" id="WP_200116162.1">
    <property type="nucleotide sequence ID" value="NZ_JAEHOH010000020.1"/>
</dbReference>
<keyword evidence="4" id="KW-0804">Transcription</keyword>
<keyword evidence="2" id="KW-0805">Transcription regulation</keyword>
<dbReference type="InterPro" id="IPR000847">
    <property type="entry name" value="LysR_HTH_N"/>
</dbReference>
<evidence type="ECO:0000259" key="5">
    <source>
        <dbReference type="PROSITE" id="PS50931"/>
    </source>
</evidence>
<dbReference type="Pfam" id="PF00126">
    <property type="entry name" value="HTH_1"/>
    <property type="match status" value="1"/>
</dbReference>
<evidence type="ECO:0000256" key="3">
    <source>
        <dbReference type="ARBA" id="ARBA00023125"/>
    </source>
</evidence>
<dbReference type="AlphaFoldDB" id="A0A934Q941"/>
<evidence type="ECO:0000256" key="1">
    <source>
        <dbReference type="ARBA" id="ARBA00009437"/>
    </source>
</evidence>
<dbReference type="Gene3D" id="1.10.10.10">
    <property type="entry name" value="Winged helix-like DNA-binding domain superfamily/Winged helix DNA-binding domain"/>
    <property type="match status" value="1"/>
</dbReference>
<evidence type="ECO:0000256" key="4">
    <source>
        <dbReference type="ARBA" id="ARBA00023163"/>
    </source>
</evidence>
<organism evidence="6 7">
    <name type="scientific">Leucobacter chromiisoli</name>
    <dbReference type="NCBI Taxonomy" id="2796471"/>
    <lineage>
        <taxon>Bacteria</taxon>
        <taxon>Bacillati</taxon>
        <taxon>Actinomycetota</taxon>
        <taxon>Actinomycetes</taxon>
        <taxon>Micrococcales</taxon>
        <taxon>Microbacteriaceae</taxon>
        <taxon>Leucobacter</taxon>
    </lineage>
</organism>
<reference evidence="6" key="1">
    <citation type="submission" date="2020-12" db="EMBL/GenBank/DDBJ databases">
        <title>Leucobacter sp. CAS1, isolated from Chromium sludge.</title>
        <authorList>
            <person name="Xu Z."/>
        </authorList>
    </citation>
    <scope>NUCLEOTIDE SEQUENCE</scope>
    <source>
        <strain evidence="6">CSA1</strain>
    </source>
</reference>
<gene>
    <name evidence="6" type="ORF">JD276_13380</name>
</gene>
<sequence length="314" mass="33748">MGSRLDITLMQLESFIAAASCESISAAAEQLHTSQSNLSVAVANLERRLGVELLVRRRSKGVGVTPAGRDLLVRARAIVEASRELEDAARGGREELEGDLQVGCHLPLTSFYVPGLIAGVRDRAPGVRPSIREGNQDELQQAVHDGELDLALVYDQSLPTRLRFHRFASVWPYAIVAPGTAIAARGTTSLAELSTLTMVNYEAVYAAGRSHELFRSAGLPLPAEIRARSLDSVRALVAADLGFSILNQRWGTNLTADGAEVVPVELTDRVSPMGIGVLTRRSALSAKTALAIEILRAHAVHRHPEHDPLGEPLA</sequence>
<dbReference type="Proteomes" id="UP000608530">
    <property type="component" value="Unassembled WGS sequence"/>
</dbReference>
<evidence type="ECO:0000313" key="6">
    <source>
        <dbReference type="EMBL" id="MBK0420023.1"/>
    </source>
</evidence>
<keyword evidence="7" id="KW-1185">Reference proteome</keyword>
<name>A0A934Q941_9MICO</name>
<evidence type="ECO:0000256" key="2">
    <source>
        <dbReference type="ARBA" id="ARBA00023015"/>
    </source>
</evidence>
<dbReference type="PROSITE" id="PS50931">
    <property type="entry name" value="HTH_LYSR"/>
    <property type="match status" value="1"/>
</dbReference>
<dbReference type="GO" id="GO:0005829">
    <property type="term" value="C:cytosol"/>
    <property type="evidence" value="ECO:0007669"/>
    <property type="project" value="TreeGrafter"/>
</dbReference>
<comment type="similarity">
    <text evidence="1">Belongs to the LysR transcriptional regulatory family.</text>
</comment>
<dbReference type="EMBL" id="JAEHOH010000020">
    <property type="protein sequence ID" value="MBK0420023.1"/>
    <property type="molecule type" value="Genomic_DNA"/>
</dbReference>
<dbReference type="Pfam" id="PF03466">
    <property type="entry name" value="LysR_substrate"/>
    <property type="match status" value="1"/>
</dbReference>
<dbReference type="GO" id="GO:0003700">
    <property type="term" value="F:DNA-binding transcription factor activity"/>
    <property type="evidence" value="ECO:0007669"/>
    <property type="project" value="InterPro"/>
</dbReference>
<dbReference type="InterPro" id="IPR036390">
    <property type="entry name" value="WH_DNA-bd_sf"/>
</dbReference>
<dbReference type="Gene3D" id="3.40.190.10">
    <property type="entry name" value="Periplasmic binding protein-like II"/>
    <property type="match status" value="2"/>
</dbReference>
<keyword evidence="3" id="KW-0238">DNA-binding</keyword>
<dbReference type="FunFam" id="1.10.10.10:FF:000001">
    <property type="entry name" value="LysR family transcriptional regulator"/>
    <property type="match status" value="1"/>
</dbReference>
<dbReference type="InterPro" id="IPR036388">
    <property type="entry name" value="WH-like_DNA-bd_sf"/>
</dbReference>
<evidence type="ECO:0000313" key="7">
    <source>
        <dbReference type="Proteomes" id="UP000608530"/>
    </source>
</evidence>
<dbReference type="InterPro" id="IPR050950">
    <property type="entry name" value="HTH-type_LysR_regulators"/>
</dbReference>
<dbReference type="GO" id="GO:0003677">
    <property type="term" value="F:DNA binding"/>
    <property type="evidence" value="ECO:0007669"/>
    <property type="project" value="UniProtKB-KW"/>
</dbReference>
<comment type="caution">
    <text evidence="6">The sequence shown here is derived from an EMBL/GenBank/DDBJ whole genome shotgun (WGS) entry which is preliminary data.</text>
</comment>
<dbReference type="SUPFAM" id="SSF53850">
    <property type="entry name" value="Periplasmic binding protein-like II"/>
    <property type="match status" value="1"/>
</dbReference>
<protein>
    <submittedName>
        <fullName evidence="6">LysR family transcriptional regulator</fullName>
    </submittedName>
</protein>
<proteinExistence type="inferred from homology"/>
<dbReference type="InterPro" id="IPR005119">
    <property type="entry name" value="LysR_subst-bd"/>
</dbReference>
<dbReference type="SUPFAM" id="SSF46785">
    <property type="entry name" value="Winged helix' DNA-binding domain"/>
    <property type="match status" value="1"/>
</dbReference>